<keyword evidence="1" id="KW-0812">Transmembrane</keyword>
<dbReference type="Proteomes" id="UP000014634">
    <property type="component" value="Unassembled WGS sequence"/>
</dbReference>
<dbReference type="InterPro" id="IPR010699">
    <property type="entry name" value="DUF1275"/>
</dbReference>
<reference evidence="2 3" key="1">
    <citation type="submission" date="2013-04" db="EMBL/GenBank/DDBJ databases">
        <title>The Genome Sequence of Treponema medium ATCC 700293.</title>
        <authorList>
            <consortium name="The Broad Institute Genomics Platform"/>
            <person name="Earl A."/>
            <person name="Ward D."/>
            <person name="Feldgarden M."/>
            <person name="Gevers D."/>
            <person name="Leonetti C."/>
            <person name="Blanton J.M."/>
            <person name="Dewhirst F.E."/>
            <person name="Izard J."/>
            <person name="Walker B."/>
            <person name="Young S."/>
            <person name="Zeng Q."/>
            <person name="Gargeya S."/>
            <person name="Fitzgerald M."/>
            <person name="Haas B."/>
            <person name="Abouelleil A."/>
            <person name="Allen A.W."/>
            <person name="Alvarado L."/>
            <person name="Arachchi H.M."/>
            <person name="Berlin A.M."/>
            <person name="Chapman S.B."/>
            <person name="Gainer-Dewar J."/>
            <person name="Goldberg J."/>
            <person name="Griggs A."/>
            <person name="Gujja S."/>
            <person name="Hansen M."/>
            <person name="Howarth C."/>
            <person name="Imamovic A."/>
            <person name="Ireland A."/>
            <person name="Larimer J."/>
            <person name="McCowan C."/>
            <person name="Murphy C."/>
            <person name="Pearson M."/>
            <person name="Poon T.W."/>
            <person name="Priest M."/>
            <person name="Roberts A."/>
            <person name="Saif S."/>
            <person name="Shea T."/>
            <person name="Sisk P."/>
            <person name="Sykes S."/>
            <person name="Wortman J."/>
            <person name="Nusbaum C."/>
            <person name="Birren B."/>
        </authorList>
    </citation>
    <scope>NUCLEOTIDE SEQUENCE [LARGE SCALE GENOMIC DNA]</scope>
    <source>
        <strain evidence="2 3">ATCC 700293</strain>
    </source>
</reference>
<gene>
    <name evidence="2" type="ORF">HMPREF9195_00927</name>
</gene>
<feature type="transmembrane region" description="Helical" evidence="1">
    <location>
        <begin position="89"/>
        <end position="106"/>
    </location>
</feature>
<protein>
    <recommendedName>
        <fullName evidence="4">DUF1275 domain-containing protein</fullName>
    </recommendedName>
</protein>
<keyword evidence="1" id="KW-1133">Transmembrane helix</keyword>
<name>A0AA87NSG8_TREMD</name>
<feature type="transmembrane region" description="Helical" evidence="1">
    <location>
        <begin position="167"/>
        <end position="186"/>
    </location>
</feature>
<comment type="caution">
    <text evidence="2">The sequence shown here is derived from an EMBL/GenBank/DDBJ whole genome shotgun (WGS) entry which is preliminary data.</text>
</comment>
<organism evidence="2 3">
    <name type="scientific">Treponema medium ATCC 700293</name>
    <dbReference type="NCBI Taxonomy" id="1125700"/>
    <lineage>
        <taxon>Bacteria</taxon>
        <taxon>Pseudomonadati</taxon>
        <taxon>Spirochaetota</taxon>
        <taxon>Spirochaetia</taxon>
        <taxon>Spirochaetales</taxon>
        <taxon>Treponemataceae</taxon>
        <taxon>Treponema</taxon>
    </lineage>
</organism>
<accession>A0AA87NSG8</accession>
<evidence type="ECO:0000256" key="1">
    <source>
        <dbReference type="SAM" id="Phobius"/>
    </source>
</evidence>
<feature type="transmembrane region" description="Helical" evidence="1">
    <location>
        <begin position="7"/>
        <end position="29"/>
    </location>
</feature>
<dbReference type="Pfam" id="PF06912">
    <property type="entry name" value="DUF1275"/>
    <property type="match status" value="1"/>
</dbReference>
<evidence type="ECO:0000313" key="3">
    <source>
        <dbReference type="Proteomes" id="UP000014634"/>
    </source>
</evidence>
<sequence>MNKRHNLILTILIHLLTFIAGFLNGVFFITAGTAVSHHTGTITRVALTLSKGAVAEAAAFLLLILSFYIGACISGMLFHKSDCTFSKRYGILLLVFSTVFFAIAVIRPPLRIVLSITCMVLGIQNGMFIPYNGILIRTSHFSGYLTDAGIAMGKVLRGKRQELLRSVHYLSGIIYFAAGAAASAFIPSALFFYIIAVLYFFTAVFYFAFLGKSIT</sequence>
<dbReference type="EMBL" id="ATFE01000006">
    <property type="protein sequence ID" value="EPF29146.1"/>
    <property type="molecule type" value="Genomic_DNA"/>
</dbReference>
<evidence type="ECO:0000313" key="2">
    <source>
        <dbReference type="EMBL" id="EPF29146.1"/>
    </source>
</evidence>
<proteinExistence type="predicted"/>
<keyword evidence="1" id="KW-0472">Membrane</keyword>
<dbReference type="PANTHER" id="PTHR37314:SF4">
    <property type="entry name" value="UPF0700 TRANSMEMBRANE PROTEIN YOAK"/>
    <property type="match status" value="1"/>
</dbReference>
<evidence type="ECO:0008006" key="4">
    <source>
        <dbReference type="Google" id="ProtNLM"/>
    </source>
</evidence>
<feature type="transmembrane region" description="Helical" evidence="1">
    <location>
        <begin position="112"/>
        <end position="131"/>
    </location>
</feature>
<dbReference type="AlphaFoldDB" id="A0AA87NSG8"/>
<dbReference type="RefSeq" id="WP_016522890.1">
    <property type="nucleotide sequence ID" value="NZ_KE332517.1"/>
</dbReference>
<feature type="transmembrane region" description="Helical" evidence="1">
    <location>
        <begin position="192"/>
        <end position="210"/>
    </location>
</feature>
<dbReference type="PANTHER" id="PTHR37314">
    <property type="entry name" value="SLR0142 PROTEIN"/>
    <property type="match status" value="1"/>
</dbReference>
<feature type="transmembrane region" description="Helical" evidence="1">
    <location>
        <begin position="57"/>
        <end position="77"/>
    </location>
</feature>